<sequence length="170" mass="18515">MAADASRKKQRTKAAVEATEKLQVSEEYDAFPSCSGVSPTKGSVVMQTNSGHNITPPLDRTQSVFLTQEYLDTYFADPDMVVEPEMVPDSGINLDPDMGKLSEFKGKSLDEIQVNPNEELVDEEGSDVSETEELPTTSQDSSGSRIRNPNSLEQTVGPDNEDPMGQQEVG</sequence>
<name>A0AAV2LI12_KNICA</name>
<dbReference type="EMBL" id="OZ035845">
    <property type="protein sequence ID" value="CAL1599244.1"/>
    <property type="molecule type" value="Genomic_DNA"/>
</dbReference>
<protein>
    <submittedName>
        <fullName evidence="2">Uncharacterized protein</fullName>
    </submittedName>
</protein>
<proteinExistence type="predicted"/>
<gene>
    <name evidence="2" type="ORF">KC01_LOCUS27549</name>
</gene>
<evidence type="ECO:0000256" key="1">
    <source>
        <dbReference type="SAM" id="MobiDB-lite"/>
    </source>
</evidence>
<organism evidence="2 3">
    <name type="scientific">Knipowitschia caucasica</name>
    <name type="common">Caucasian dwarf goby</name>
    <name type="synonym">Pomatoschistus caucasicus</name>
    <dbReference type="NCBI Taxonomy" id="637954"/>
    <lineage>
        <taxon>Eukaryota</taxon>
        <taxon>Metazoa</taxon>
        <taxon>Chordata</taxon>
        <taxon>Craniata</taxon>
        <taxon>Vertebrata</taxon>
        <taxon>Euteleostomi</taxon>
        <taxon>Actinopterygii</taxon>
        <taxon>Neopterygii</taxon>
        <taxon>Teleostei</taxon>
        <taxon>Neoteleostei</taxon>
        <taxon>Acanthomorphata</taxon>
        <taxon>Gobiaria</taxon>
        <taxon>Gobiiformes</taxon>
        <taxon>Gobioidei</taxon>
        <taxon>Gobiidae</taxon>
        <taxon>Gobiinae</taxon>
        <taxon>Knipowitschia</taxon>
    </lineage>
</organism>
<evidence type="ECO:0000313" key="3">
    <source>
        <dbReference type="Proteomes" id="UP001497482"/>
    </source>
</evidence>
<keyword evidence="3" id="KW-1185">Reference proteome</keyword>
<reference evidence="2 3" key="1">
    <citation type="submission" date="2024-04" db="EMBL/GenBank/DDBJ databases">
        <authorList>
            <person name="Waldvogel A.-M."/>
            <person name="Schoenle A."/>
        </authorList>
    </citation>
    <scope>NUCLEOTIDE SEQUENCE [LARGE SCALE GENOMIC DNA]</scope>
</reference>
<feature type="compositionally biased region" description="Polar residues" evidence="1">
    <location>
        <begin position="134"/>
        <end position="154"/>
    </location>
</feature>
<dbReference type="Proteomes" id="UP001497482">
    <property type="component" value="Chromosome 23"/>
</dbReference>
<feature type="compositionally biased region" description="Acidic residues" evidence="1">
    <location>
        <begin position="119"/>
        <end position="133"/>
    </location>
</feature>
<accession>A0AAV2LI12</accession>
<feature type="region of interest" description="Disordered" evidence="1">
    <location>
        <begin position="109"/>
        <end position="170"/>
    </location>
</feature>
<evidence type="ECO:0000313" key="2">
    <source>
        <dbReference type="EMBL" id="CAL1599244.1"/>
    </source>
</evidence>
<dbReference type="AlphaFoldDB" id="A0AAV2LI12"/>